<comment type="caution">
    <text evidence="2">The sequence shown here is derived from an EMBL/GenBank/DDBJ whole genome shotgun (WGS) entry which is preliminary data.</text>
</comment>
<evidence type="ECO:0008006" key="4">
    <source>
        <dbReference type="Google" id="ProtNLM"/>
    </source>
</evidence>
<sequence>MSTSTDYRPNDLHRQLMELTERSLSPTGRYAHVLLMVFAAGMGVLVAALLITEPALLLRTQTAFGVLVAIAACWVGYSAWALFRRPLMHAHRVVAGTLATTFSGLFAAATLTAAVMTESNAAWLAGGLGLVMLAIAVALLLRAHRQRRALLSRRDELERAAGRFR</sequence>
<evidence type="ECO:0000313" key="2">
    <source>
        <dbReference type="EMBL" id="RFF29389.1"/>
    </source>
</evidence>
<dbReference type="OrthoDB" id="6059373at2"/>
<feature type="transmembrane region" description="Helical" evidence="1">
    <location>
        <begin position="95"/>
        <end position="115"/>
    </location>
</feature>
<dbReference type="RefSeq" id="WP_116651612.1">
    <property type="nucleotide sequence ID" value="NZ_QUZK01000047.1"/>
</dbReference>
<protein>
    <recommendedName>
        <fullName evidence="4">Transmembrane protein</fullName>
    </recommendedName>
</protein>
<organism evidence="2 3">
    <name type="scientific">Wenzhouxiangella sediminis</name>
    <dbReference type="NCBI Taxonomy" id="1792836"/>
    <lineage>
        <taxon>Bacteria</taxon>
        <taxon>Pseudomonadati</taxon>
        <taxon>Pseudomonadota</taxon>
        <taxon>Gammaproteobacteria</taxon>
        <taxon>Chromatiales</taxon>
        <taxon>Wenzhouxiangellaceae</taxon>
        <taxon>Wenzhouxiangella</taxon>
    </lineage>
</organism>
<feature type="transmembrane region" description="Helical" evidence="1">
    <location>
        <begin position="121"/>
        <end position="141"/>
    </location>
</feature>
<name>A0A3E1K5U2_9GAMM</name>
<dbReference type="Proteomes" id="UP000260351">
    <property type="component" value="Unassembled WGS sequence"/>
</dbReference>
<evidence type="ECO:0000256" key="1">
    <source>
        <dbReference type="SAM" id="Phobius"/>
    </source>
</evidence>
<proteinExistence type="predicted"/>
<keyword evidence="1" id="KW-0812">Transmembrane</keyword>
<feature type="transmembrane region" description="Helical" evidence="1">
    <location>
        <begin position="63"/>
        <end position="83"/>
    </location>
</feature>
<keyword evidence="1" id="KW-0472">Membrane</keyword>
<evidence type="ECO:0000313" key="3">
    <source>
        <dbReference type="Proteomes" id="UP000260351"/>
    </source>
</evidence>
<accession>A0A3E1K5U2</accession>
<keyword evidence="1" id="KW-1133">Transmembrane helix</keyword>
<feature type="transmembrane region" description="Helical" evidence="1">
    <location>
        <begin position="30"/>
        <end position="51"/>
    </location>
</feature>
<dbReference type="AlphaFoldDB" id="A0A3E1K5U2"/>
<reference evidence="2 3" key="1">
    <citation type="submission" date="2018-08" db="EMBL/GenBank/DDBJ databases">
        <title>Wenzhouxiangella salilacus sp. nov., a novel bacterium isolated from a saline lake in Xinjiang Province, China.</title>
        <authorList>
            <person name="Han S."/>
        </authorList>
    </citation>
    <scope>NUCLEOTIDE SEQUENCE [LARGE SCALE GENOMIC DNA]</scope>
    <source>
        <strain evidence="2 3">XDB06</strain>
    </source>
</reference>
<dbReference type="EMBL" id="QUZK01000047">
    <property type="protein sequence ID" value="RFF29389.1"/>
    <property type="molecule type" value="Genomic_DNA"/>
</dbReference>
<keyword evidence="3" id="KW-1185">Reference proteome</keyword>
<gene>
    <name evidence="2" type="ORF">DZC52_13155</name>
</gene>